<sequence>MEDIAGWIAPIATMVAAMMTAANLGTRTTGWGFVVFTVGSICWIIVAATSGQANLLWSNAFLTLVNVVGIWRWLGHRARVEDSAAAAIAQSRADESAPVLFAATAMQGRPVKGLDGTVVATAVEAMADCRDGRIHYLIVSVGGLAGVGETLHHLPWTAVTVHDDALATDLTAADARGLAVAA</sequence>
<gene>
    <name evidence="3" type="ORF">FHS99_000154</name>
</gene>
<dbReference type="PANTHER" id="PTHR36505:SF1">
    <property type="entry name" value="BLR1072 PROTEIN"/>
    <property type="match status" value="1"/>
</dbReference>
<evidence type="ECO:0000313" key="3">
    <source>
        <dbReference type="EMBL" id="MBB5727698.1"/>
    </source>
</evidence>
<dbReference type="RefSeq" id="WP_157175279.1">
    <property type="nucleotide sequence ID" value="NZ_BMJP01000001.1"/>
</dbReference>
<keyword evidence="1" id="KW-1133">Transmembrane helix</keyword>
<keyword evidence="1" id="KW-0472">Membrane</keyword>
<dbReference type="Gene3D" id="2.30.30.240">
    <property type="entry name" value="PRC-barrel domain"/>
    <property type="match status" value="1"/>
</dbReference>
<dbReference type="InterPro" id="IPR027275">
    <property type="entry name" value="PRC-brl_dom"/>
</dbReference>
<dbReference type="AlphaFoldDB" id="A0A7W9EZZ9"/>
<dbReference type="PANTHER" id="PTHR36505">
    <property type="entry name" value="BLR1072 PROTEIN"/>
    <property type="match status" value="1"/>
</dbReference>
<name>A0A7W9EZZ9_9SPHN</name>
<feature type="transmembrane region" description="Helical" evidence="1">
    <location>
        <begin position="6"/>
        <end position="24"/>
    </location>
</feature>
<dbReference type="Proteomes" id="UP000546701">
    <property type="component" value="Unassembled WGS sequence"/>
</dbReference>
<feature type="transmembrane region" description="Helical" evidence="1">
    <location>
        <begin position="31"/>
        <end position="49"/>
    </location>
</feature>
<keyword evidence="1" id="KW-0812">Transmembrane</keyword>
<feature type="transmembrane region" description="Helical" evidence="1">
    <location>
        <begin position="55"/>
        <end position="74"/>
    </location>
</feature>
<dbReference type="OrthoDB" id="7619970at2"/>
<evidence type="ECO:0000256" key="1">
    <source>
        <dbReference type="SAM" id="Phobius"/>
    </source>
</evidence>
<organism evidence="3 4">
    <name type="scientific">Sphingomonas prati</name>
    <dbReference type="NCBI Taxonomy" id="1843237"/>
    <lineage>
        <taxon>Bacteria</taxon>
        <taxon>Pseudomonadati</taxon>
        <taxon>Pseudomonadota</taxon>
        <taxon>Alphaproteobacteria</taxon>
        <taxon>Sphingomonadales</taxon>
        <taxon>Sphingomonadaceae</taxon>
        <taxon>Sphingomonas</taxon>
    </lineage>
</organism>
<proteinExistence type="predicted"/>
<protein>
    <recommendedName>
        <fullName evidence="2">PRC-barrel domain-containing protein</fullName>
    </recommendedName>
</protein>
<accession>A0A7W9EZZ9</accession>
<feature type="domain" description="PRC-barrel" evidence="2">
    <location>
        <begin position="100"/>
        <end position="171"/>
    </location>
</feature>
<evidence type="ECO:0000313" key="4">
    <source>
        <dbReference type="Proteomes" id="UP000546701"/>
    </source>
</evidence>
<keyword evidence="4" id="KW-1185">Reference proteome</keyword>
<dbReference type="SUPFAM" id="SSF50346">
    <property type="entry name" value="PRC-barrel domain"/>
    <property type="match status" value="1"/>
</dbReference>
<dbReference type="InterPro" id="IPR011033">
    <property type="entry name" value="PRC_barrel-like_sf"/>
</dbReference>
<dbReference type="Pfam" id="PF05239">
    <property type="entry name" value="PRC"/>
    <property type="match status" value="1"/>
</dbReference>
<comment type="caution">
    <text evidence="3">The sequence shown here is derived from an EMBL/GenBank/DDBJ whole genome shotgun (WGS) entry which is preliminary data.</text>
</comment>
<reference evidence="3 4" key="1">
    <citation type="submission" date="2020-08" db="EMBL/GenBank/DDBJ databases">
        <title>Genomic Encyclopedia of Type Strains, Phase IV (KMG-IV): sequencing the most valuable type-strain genomes for metagenomic binning, comparative biology and taxonomic classification.</title>
        <authorList>
            <person name="Goeker M."/>
        </authorList>
    </citation>
    <scope>NUCLEOTIDE SEQUENCE [LARGE SCALE GENOMIC DNA]</scope>
    <source>
        <strain evidence="3 4">DSM 103336</strain>
    </source>
</reference>
<evidence type="ECO:0000259" key="2">
    <source>
        <dbReference type="Pfam" id="PF05239"/>
    </source>
</evidence>
<dbReference type="EMBL" id="JACIJR010000001">
    <property type="protein sequence ID" value="MBB5727698.1"/>
    <property type="molecule type" value="Genomic_DNA"/>
</dbReference>